<organism evidence="1">
    <name type="scientific">Arundo donax</name>
    <name type="common">Giant reed</name>
    <name type="synonym">Donax arundinaceus</name>
    <dbReference type="NCBI Taxonomy" id="35708"/>
    <lineage>
        <taxon>Eukaryota</taxon>
        <taxon>Viridiplantae</taxon>
        <taxon>Streptophyta</taxon>
        <taxon>Embryophyta</taxon>
        <taxon>Tracheophyta</taxon>
        <taxon>Spermatophyta</taxon>
        <taxon>Magnoliopsida</taxon>
        <taxon>Liliopsida</taxon>
        <taxon>Poales</taxon>
        <taxon>Poaceae</taxon>
        <taxon>PACMAD clade</taxon>
        <taxon>Arundinoideae</taxon>
        <taxon>Arundineae</taxon>
        <taxon>Arundo</taxon>
    </lineage>
</organism>
<reference evidence="1" key="1">
    <citation type="submission" date="2014-09" db="EMBL/GenBank/DDBJ databases">
        <authorList>
            <person name="Magalhaes I.L.F."/>
            <person name="Oliveira U."/>
            <person name="Santos F.R."/>
            <person name="Vidigal T.H.D.A."/>
            <person name="Brescovit A.D."/>
            <person name="Santos A.J."/>
        </authorList>
    </citation>
    <scope>NUCLEOTIDE SEQUENCE</scope>
    <source>
        <tissue evidence="1">Shoot tissue taken approximately 20 cm above the soil surface</tissue>
    </source>
</reference>
<reference evidence="1" key="2">
    <citation type="journal article" date="2015" name="Data Brief">
        <title>Shoot transcriptome of the giant reed, Arundo donax.</title>
        <authorList>
            <person name="Barrero R.A."/>
            <person name="Guerrero F.D."/>
            <person name="Moolhuijzen P."/>
            <person name="Goolsby J.A."/>
            <person name="Tidwell J."/>
            <person name="Bellgard S.E."/>
            <person name="Bellgard M.I."/>
        </authorList>
    </citation>
    <scope>NUCLEOTIDE SEQUENCE</scope>
    <source>
        <tissue evidence="1">Shoot tissue taken approximately 20 cm above the soil surface</tissue>
    </source>
</reference>
<sequence length="43" mass="4675">MFHSFSGFVPTAMSSVTGQQFSAAFKVSPSHFLLLAFSFMCVP</sequence>
<accession>A0A0A9F1W9</accession>
<dbReference type="EMBL" id="GBRH01195598">
    <property type="protein sequence ID" value="JAE02298.1"/>
    <property type="molecule type" value="Transcribed_RNA"/>
</dbReference>
<name>A0A0A9F1W9_ARUDO</name>
<dbReference type="AlphaFoldDB" id="A0A0A9F1W9"/>
<protein>
    <submittedName>
        <fullName evidence="1">Uncharacterized protein</fullName>
    </submittedName>
</protein>
<evidence type="ECO:0000313" key="1">
    <source>
        <dbReference type="EMBL" id="JAE02298.1"/>
    </source>
</evidence>
<proteinExistence type="predicted"/>